<gene>
    <name evidence="3" type="primary">LOC107426215</name>
</gene>
<reference evidence="3" key="1">
    <citation type="submission" date="2025-08" db="UniProtKB">
        <authorList>
            <consortium name="RefSeq"/>
        </authorList>
    </citation>
    <scope>IDENTIFICATION</scope>
    <source>
        <tissue evidence="3">Seedling</tissue>
    </source>
</reference>
<keyword evidence="2" id="KW-1185">Reference proteome</keyword>
<protein>
    <submittedName>
        <fullName evidence="3">Uncharacterized protein LOC107426215 isoform X2</fullName>
    </submittedName>
</protein>
<keyword evidence="1" id="KW-0472">Membrane</keyword>
<accession>A0A6P4A7S1</accession>
<keyword evidence="1" id="KW-1133">Transmembrane helix</keyword>
<feature type="transmembrane region" description="Helical" evidence="1">
    <location>
        <begin position="54"/>
        <end position="75"/>
    </location>
</feature>
<sequence>MSTSQGFGYWVRWQVPVCALIFIVPAVIALNFIRKGNAEPLKSCVLWKPCWRNLNPLWLLFYRAFACLCLAWTLYSMVSSHGAFVLYYFYTQWTLALVMCYFALGTVISAYGCCGSSSSITNRDKEFKGKSKRLGPLAQKEILAGPWGYLMHAMYQTSGAASILTDIVFWCVLVPLLVNVQFELTLLIGALHSLNALLLIGDTALNGLTFTWVGFAYFVLWSCLYISFQWIIHAFGSSTGWPYPFLELDTPWAPLCYFGLALFHVPCYWIYALIVKGKDSILSRLFPHAFVKV</sequence>
<feature type="transmembrane region" description="Helical" evidence="1">
    <location>
        <begin position="87"/>
        <end position="113"/>
    </location>
</feature>
<dbReference type="GO" id="GO:0016020">
    <property type="term" value="C:membrane"/>
    <property type="evidence" value="ECO:0007669"/>
    <property type="project" value="TreeGrafter"/>
</dbReference>
<evidence type="ECO:0000313" key="2">
    <source>
        <dbReference type="Proteomes" id="UP001652623"/>
    </source>
</evidence>
<organism evidence="2 3">
    <name type="scientific">Ziziphus jujuba</name>
    <name type="common">Chinese jujube</name>
    <name type="synonym">Ziziphus sativa</name>
    <dbReference type="NCBI Taxonomy" id="326968"/>
    <lineage>
        <taxon>Eukaryota</taxon>
        <taxon>Viridiplantae</taxon>
        <taxon>Streptophyta</taxon>
        <taxon>Embryophyta</taxon>
        <taxon>Tracheophyta</taxon>
        <taxon>Spermatophyta</taxon>
        <taxon>Magnoliopsida</taxon>
        <taxon>eudicotyledons</taxon>
        <taxon>Gunneridae</taxon>
        <taxon>Pentapetalae</taxon>
        <taxon>rosids</taxon>
        <taxon>fabids</taxon>
        <taxon>Rosales</taxon>
        <taxon>Rhamnaceae</taxon>
        <taxon>Paliureae</taxon>
        <taxon>Ziziphus</taxon>
    </lineage>
</organism>
<dbReference type="PANTHER" id="PTHR12242">
    <property type="entry name" value="OS02G0130600 PROTEIN-RELATED"/>
    <property type="match status" value="1"/>
</dbReference>
<feature type="transmembrane region" description="Helical" evidence="1">
    <location>
        <begin position="159"/>
        <end position="178"/>
    </location>
</feature>
<feature type="transmembrane region" description="Helical" evidence="1">
    <location>
        <begin position="184"/>
        <end position="205"/>
    </location>
</feature>
<keyword evidence="1" id="KW-0812">Transmembrane</keyword>
<dbReference type="PANTHER" id="PTHR12242:SF38">
    <property type="entry name" value="TRANSMEMBRANE PROTEIN"/>
    <property type="match status" value="1"/>
</dbReference>
<proteinExistence type="predicted"/>
<feature type="transmembrane region" description="Helical" evidence="1">
    <location>
        <begin position="13"/>
        <end position="33"/>
    </location>
</feature>
<evidence type="ECO:0000256" key="1">
    <source>
        <dbReference type="SAM" id="Phobius"/>
    </source>
</evidence>
<dbReference type="Proteomes" id="UP001652623">
    <property type="component" value="Chromosome 9"/>
</dbReference>
<dbReference type="AlphaFoldDB" id="A0A6P4A7S1"/>
<feature type="transmembrane region" description="Helical" evidence="1">
    <location>
        <begin position="212"/>
        <end position="232"/>
    </location>
</feature>
<feature type="transmembrane region" description="Helical" evidence="1">
    <location>
        <begin position="252"/>
        <end position="274"/>
    </location>
</feature>
<name>A0A6P4A7S1_ZIZJJ</name>
<dbReference type="RefSeq" id="XP_015891822.2">
    <property type="nucleotide sequence ID" value="XM_016036336.4"/>
</dbReference>
<evidence type="ECO:0000313" key="3">
    <source>
        <dbReference type="RefSeq" id="XP_015891822.2"/>
    </source>
</evidence>
<dbReference type="GeneID" id="107426215"/>